<evidence type="ECO:0000313" key="1">
    <source>
        <dbReference type="EMBL" id="KAJ6639514.1"/>
    </source>
</evidence>
<comment type="caution">
    <text evidence="1">The sequence shown here is derived from an EMBL/GenBank/DDBJ whole genome shotgun (WGS) entry which is preliminary data.</text>
</comment>
<evidence type="ECO:0000313" key="2">
    <source>
        <dbReference type="Proteomes" id="UP001151699"/>
    </source>
</evidence>
<reference evidence="1" key="1">
    <citation type="submission" date="2022-07" db="EMBL/GenBank/DDBJ databases">
        <authorList>
            <person name="Trinca V."/>
            <person name="Uliana J.V.C."/>
            <person name="Torres T.T."/>
            <person name="Ward R.J."/>
            <person name="Monesi N."/>
        </authorList>
    </citation>
    <scope>NUCLEOTIDE SEQUENCE</scope>
    <source>
        <strain evidence="1">HSMRA1968</strain>
        <tissue evidence="1">Whole embryos</tissue>
    </source>
</reference>
<protein>
    <recommendedName>
        <fullName evidence="3">Reverse transcriptase domain-containing protein</fullName>
    </recommendedName>
</protein>
<dbReference type="OrthoDB" id="7433202at2759"/>
<gene>
    <name evidence="1" type="ORF">Bhyg_12260</name>
</gene>
<keyword evidence="2" id="KW-1185">Reference proteome</keyword>
<sequence length="97" mass="10928">MGTATSVALSRSLLPFQNGINVKGGTEAIVHAVRALAEYDHPTPMAILKFDYKNAFNEINRKYMLKEIKREAPSLFSMMQQTYCCSSNLHYGEAHRC</sequence>
<dbReference type="AlphaFoldDB" id="A0A9Q0MY92"/>
<organism evidence="1 2">
    <name type="scientific">Pseudolycoriella hygida</name>
    <dbReference type="NCBI Taxonomy" id="35572"/>
    <lineage>
        <taxon>Eukaryota</taxon>
        <taxon>Metazoa</taxon>
        <taxon>Ecdysozoa</taxon>
        <taxon>Arthropoda</taxon>
        <taxon>Hexapoda</taxon>
        <taxon>Insecta</taxon>
        <taxon>Pterygota</taxon>
        <taxon>Neoptera</taxon>
        <taxon>Endopterygota</taxon>
        <taxon>Diptera</taxon>
        <taxon>Nematocera</taxon>
        <taxon>Sciaroidea</taxon>
        <taxon>Sciaridae</taxon>
        <taxon>Pseudolycoriella</taxon>
    </lineage>
</organism>
<accession>A0A9Q0MY92</accession>
<dbReference type="Proteomes" id="UP001151699">
    <property type="component" value="Chromosome X"/>
</dbReference>
<name>A0A9Q0MY92_9DIPT</name>
<dbReference type="EMBL" id="WJQU01000003">
    <property type="protein sequence ID" value="KAJ6639514.1"/>
    <property type="molecule type" value="Genomic_DNA"/>
</dbReference>
<evidence type="ECO:0008006" key="3">
    <source>
        <dbReference type="Google" id="ProtNLM"/>
    </source>
</evidence>
<proteinExistence type="predicted"/>